<protein>
    <submittedName>
        <fullName evidence="1">Uncharacterized protein</fullName>
    </submittedName>
</protein>
<sequence length="185" mass="20458">MLPSEAKNGGNVMGNVNCLRCRFRHEDNGNCTAVGGFCTAVPAAHCPLLRQYLDTGMTPEAFQSFVVFFQDLIGNQKASEALDRFRQLVKADRDGRLVMPPCKAGDTVYEVTSRKTISEYRVKAIRVELFCTFIEWDIVAGFVDKSIFGVPVDEIGKTVFLTSEEAKAALEAMAEHFDLEVHNGA</sequence>
<name>A0A8S5LPM1_9CAUD</name>
<organism evidence="1">
    <name type="scientific">Siphoviridae sp. ctoiW10</name>
    <dbReference type="NCBI Taxonomy" id="2827592"/>
    <lineage>
        <taxon>Viruses</taxon>
        <taxon>Duplodnaviria</taxon>
        <taxon>Heunggongvirae</taxon>
        <taxon>Uroviricota</taxon>
        <taxon>Caudoviricetes</taxon>
    </lineage>
</organism>
<evidence type="ECO:0000313" key="1">
    <source>
        <dbReference type="EMBL" id="DAD71840.1"/>
    </source>
</evidence>
<accession>A0A8S5LPM1</accession>
<dbReference type="EMBL" id="BK015888">
    <property type="protein sequence ID" value="DAD71840.1"/>
    <property type="molecule type" value="Genomic_DNA"/>
</dbReference>
<proteinExistence type="predicted"/>
<reference evidence="1" key="1">
    <citation type="journal article" date="2021" name="Proc. Natl. Acad. Sci. U.S.A.">
        <title>A Catalog of Tens of Thousands of Viruses from Human Metagenomes Reveals Hidden Associations with Chronic Diseases.</title>
        <authorList>
            <person name="Tisza M.J."/>
            <person name="Buck C.B."/>
        </authorList>
    </citation>
    <scope>NUCLEOTIDE SEQUENCE</scope>
    <source>
        <strain evidence="1">CtoiW10</strain>
    </source>
</reference>